<proteinExistence type="predicted"/>
<accession>A0A8S5P0N0</accession>
<protein>
    <submittedName>
        <fullName evidence="1">Uncharacterized protein</fullName>
    </submittedName>
</protein>
<dbReference type="EMBL" id="BK015297">
    <property type="protein sequence ID" value="DAE00019.1"/>
    <property type="molecule type" value="Genomic_DNA"/>
</dbReference>
<evidence type="ECO:0000313" key="1">
    <source>
        <dbReference type="EMBL" id="DAE00019.1"/>
    </source>
</evidence>
<sequence>MPFKKMRSVNLSYNKQGEIYFILHNYADQPDEVRQKIDSLCGTVGKYNHRALFRVLTTDEPINRIAREHYISARQLYYLKSSFYNAWHTYKTVH</sequence>
<organism evidence="1">
    <name type="scientific">Siphoviridae sp. ctiMP24</name>
    <dbReference type="NCBI Taxonomy" id="2825621"/>
    <lineage>
        <taxon>Viruses</taxon>
        <taxon>Duplodnaviria</taxon>
        <taxon>Heunggongvirae</taxon>
        <taxon>Uroviricota</taxon>
        <taxon>Caudoviricetes</taxon>
    </lineage>
</organism>
<reference evidence="1" key="1">
    <citation type="journal article" date="2021" name="Proc. Natl. Acad. Sci. U.S.A.">
        <title>A Catalog of Tens of Thousands of Viruses from Human Metagenomes Reveals Hidden Associations with Chronic Diseases.</title>
        <authorList>
            <person name="Tisza M.J."/>
            <person name="Buck C.B."/>
        </authorList>
    </citation>
    <scope>NUCLEOTIDE SEQUENCE</scope>
    <source>
        <strain evidence="1">CtiMP24</strain>
    </source>
</reference>
<name>A0A8S5P0N0_9CAUD</name>